<dbReference type="Pfam" id="PF00891">
    <property type="entry name" value="Methyltransf_2"/>
    <property type="match status" value="1"/>
</dbReference>
<dbReference type="STRING" id="310781.SAMN05216259_102575"/>
<dbReference type="Gene3D" id="1.10.10.10">
    <property type="entry name" value="Winged helix-like DNA-binding domain superfamily/Winged helix DNA-binding domain"/>
    <property type="match status" value="1"/>
</dbReference>
<keyword evidence="8" id="KW-1185">Reference proteome</keyword>
<keyword evidence="3" id="KW-0949">S-adenosyl-L-methionine</keyword>
<feature type="active site" description="Proton acceptor" evidence="4">
    <location>
        <position position="257"/>
    </location>
</feature>
<dbReference type="InterPro" id="IPR036388">
    <property type="entry name" value="WH-like_DNA-bd_sf"/>
</dbReference>
<dbReference type="PIRSF" id="PIRSF005739">
    <property type="entry name" value="O-mtase"/>
    <property type="match status" value="1"/>
</dbReference>
<dbReference type="InterPro" id="IPR001077">
    <property type="entry name" value="COMT_C"/>
</dbReference>
<dbReference type="InterPro" id="IPR012967">
    <property type="entry name" value="COMT_dimerisation"/>
</dbReference>
<dbReference type="AlphaFoldDB" id="A0A1G9YJZ0"/>
<dbReference type="SUPFAM" id="SSF46785">
    <property type="entry name" value="Winged helix' DNA-binding domain"/>
    <property type="match status" value="1"/>
</dbReference>
<dbReference type="CDD" id="cd02440">
    <property type="entry name" value="AdoMet_MTases"/>
    <property type="match status" value="1"/>
</dbReference>
<dbReference type="GO" id="GO:0046983">
    <property type="term" value="F:protein dimerization activity"/>
    <property type="evidence" value="ECO:0007669"/>
    <property type="project" value="InterPro"/>
</dbReference>
<dbReference type="RefSeq" id="WP_176930147.1">
    <property type="nucleotide sequence ID" value="NZ_FNIE01000002.1"/>
</dbReference>
<evidence type="ECO:0000256" key="4">
    <source>
        <dbReference type="PIRSR" id="PIRSR005739-1"/>
    </source>
</evidence>
<evidence type="ECO:0000259" key="6">
    <source>
        <dbReference type="Pfam" id="PF08100"/>
    </source>
</evidence>
<feature type="domain" description="O-methyltransferase dimerisation" evidence="6">
    <location>
        <begin position="25"/>
        <end position="99"/>
    </location>
</feature>
<evidence type="ECO:0000259" key="5">
    <source>
        <dbReference type="Pfam" id="PF00891"/>
    </source>
</evidence>
<dbReference type="GO" id="GO:0008171">
    <property type="term" value="F:O-methyltransferase activity"/>
    <property type="evidence" value="ECO:0007669"/>
    <property type="project" value="InterPro"/>
</dbReference>
<dbReference type="EMBL" id="FNIE01000002">
    <property type="protein sequence ID" value="SDN08801.1"/>
    <property type="molecule type" value="Genomic_DNA"/>
</dbReference>
<sequence>MAVTDAPAASAGGLPAIPPSAVMVQMLAGFQISQALMAVAELDIATVLVGGPLTVGEVAGRTGTDASAVLRLVRSLEPLGIFVLGEGDLVTVTPLGATLARGTDHSVRDAALYWQHTHYAPFGEFSHSVRTGEAGTVKFLGKPFFEWVAEDPALVELQNNCFATVTDTLKIGMFEGYRLPAGTVVADIGGADGAMLAQLLADEPDRKGIVFDLPGVVADVPQLLAAQGLSARIQAVGGDFFDEVPAADVYVLSHVVHDWDDESAARILRNIARAAEPGARLVVIESVIPATGEPHFSKMLDLIMLGLYPGRERTESEYRALLATAGFTLDRVVPSPTPYSFIEATLD</sequence>
<evidence type="ECO:0000256" key="2">
    <source>
        <dbReference type="ARBA" id="ARBA00022679"/>
    </source>
</evidence>
<protein>
    <submittedName>
        <fullName evidence="7">Hydroxyneurosporene-O-methyltransferase</fullName>
    </submittedName>
</protein>
<dbReference type="GO" id="GO:0032259">
    <property type="term" value="P:methylation"/>
    <property type="evidence" value="ECO:0007669"/>
    <property type="project" value="UniProtKB-KW"/>
</dbReference>
<proteinExistence type="predicted"/>
<dbReference type="InterPro" id="IPR036390">
    <property type="entry name" value="WH_DNA-bd_sf"/>
</dbReference>
<name>A0A1G9YJZ0_9ACTN</name>
<reference evidence="7 8" key="1">
    <citation type="submission" date="2016-10" db="EMBL/GenBank/DDBJ databases">
        <authorList>
            <person name="de Groot N.N."/>
        </authorList>
    </citation>
    <scope>NUCLEOTIDE SEQUENCE [LARGE SCALE GENOMIC DNA]</scope>
    <source>
        <strain evidence="7 8">CGMCC 4.2022</strain>
    </source>
</reference>
<keyword evidence="2 7" id="KW-0808">Transferase</keyword>
<evidence type="ECO:0000256" key="1">
    <source>
        <dbReference type="ARBA" id="ARBA00022603"/>
    </source>
</evidence>
<dbReference type="SUPFAM" id="SSF53335">
    <property type="entry name" value="S-adenosyl-L-methionine-dependent methyltransferases"/>
    <property type="match status" value="1"/>
</dbReference>
<gene>
    <name evidence="7" type="ORF">SAMN05216259_102575</name>
</gene>
<dbReference type="PROSITE" id="PS51683">
    <property type="entry name" value="SAM_OMT_II"/>
    <property type="match status" value="1"/>
</dbReference>
<keyword evidence="1 7" id="KW-0489">Methyltransferase</keyword>
<feature type="domain" description="O-methyltransferase C-terminal" evidence="5">
    <location>
        <begin position="137"/>
        <end position="327"/>
    </location>
</feature>
<dbReference type="InterPro" id="IPR016461">
    <property type="entry name" value="COMT-like"/>
</dbReference>
<dbReference type="Proteomes" id="UP000199341">
    <property type="component" value="Unassembled WGS sequence"/>
</dbReference>
<dbReference type="Pfam" id="PF08100">
    <property type="entry name" value="Dimerisation"/>
    <property type="match status" value="1"/>
</dbReference>
<evidence type="ECO:0000313" key="7">
    <source>
        <dbReference type="EMBL" id="SDN08801.1"/>
    </source>
</evidence>
<dbReference type="Gene3D" id="3.40.50.150">
    <property type="entry name" value="Vaccinia Virus protein VP39"/>
    <property type="match status" value="1"/>
</dbReference>
<evidence type="ECO:0000313" key="8">
    <source>
        <dbReference type="Proteomes" id="UP000199341"/>
    </source>
</evidence>
<organism evidence="7 8">
    <name type="scientific">Actinacidiphila guanduensis</name>
    <dbReference type="NCBI Taxonomy" id="310781"/>
    <lineage>
        <taxon>Bacteria</taxon>
        <taxon>Bacillati</taxon>
        <taxon>Actinomycetota</taxon>
        <taxon>Actinomycetes</taxon>
        <taxon>Kitasatosporales</taxon>
        <taxon>Streptomycetaceae</taxon>
        <taxon>Actinacidiphila</taxon>
    </lineage>
</organism>
<dbReference type="PANTHER" id="PTHR43712:SF2">
    <property type="entry name" value="O-METHYLTRANSFERASE CICE"/>
    <property type="match status" value="1"/>
</dbReference>
<dbReference type="PANTHER" id="PTHR43712">
    <property type="entry name" value="PUTATIVE (AFU_ORTHOLOGUE AFUA_4G14580)-RELATED"/>
    <property type="match status" value="1"/>
</dbReference>
<dbReference type="InterPro" id="IPR029063">
    <property type="entry name" value="SAM-dependent_MTases_sf"/>
</dbReference>
<evidence type="ECO:0000256" key="3">
    <source>
        <dbReference type="ARBA" id="ARBA00022691"/>
    </source>
</evidence>
<accession>A0A1G9YJZ0</accession>